<proteinExistence type="predicted"/>
<sequence length="100" mass="11189">MTNQKMLHSRVLLSDFLIKHPLTLYLLQSVDMEDGKPDLLLVKEETLEDGPESIDLLSRLNMGEQGGWLEANRGDWAAILDSQTLVPDQDPGREAFALPS</sequence>
<name>A0A4W5KXF1_9TELE</name>
<evidence type="ECO:0000313" key="2">
    <source>
        <dbReference type="Proteomes" id="UP000314982"/>
    </source>
</evidence>
<accession>A0A4W5KXF1</accession>
<dbReference type="Ensembl" id="ENSHHUT00000022923.1">
    <property type="protein sequence ID" value="ENSHHUP00000022093.1"/>
    <property type="gene ID" value="ENSHHUG00000013844.1"/>
</dbReference>
<keyword evidence="2" id="KW-1185">Reference proteome</keyword>
<reference evidence="1" key="3">
    <citation type="submission" date="2025-09" db="UniProtKB">
        <authorList>
            <consortium name="Ensembl"/>
        </authorList>
    </citation>
    <scope>IDENTIFICATION</scope>
</reference>
<evidence type="ECO:0000313" key="1">
    <source>
        <dbReference type="Ensembl" id="ENSHHUP00000022093.1"/>
    </source>
</evidence>
<dbReference type="Proteomes" id="UP000314982">
    <property type="component" value="Unassembled WGS sequence"/>
</dbReference>
<reference evidence="1" key="2">
    <citation type="submission" date="2025-08" db="UniProtKB">
        <authorList>
            <consortium name="Ensembl"/>
        </authorList>
    </citation>
    <scope>IDENTIFICATION</scope>
</reference>
<protein>
    <submittedName>
        <fullName evidence="1">Uncharacterized protein</fullName>
    </submittedName>
</protein>
<dbReference type="GeneTree" id="ENSGT01140000283796"/>
<organism evidence="1 2">
    <name type="scientific">Hucho hucho</name>
    <name type="common">huchen</name>
    <dbReference type="NCBI Taxonomy" id="62062"/>
    <lineage>
        <taxon>Eukaryota</taxon>
        <taxon>Metazoa</taxon>
        <taxon>Chordata</taxon>
        <taxon>Craniata</taxon>
        <taxon>Vertebrata</taxon>
        <taxon>Euteleostomi</taxon>
        <taxon>Actinopterygii</taxon>
        <taxon>Neopterygii</taxon>
        <taxon>Teleostei</taxon>
        <taxon>Protacanthopterygii</taxon>
        <taxon>Salmoniformes</taxon>
        <taxon>Salmonidae</taxon>
        <taxon>Salmoninae</taxon>
        <taxon>Hucho</taxon>
    </lineage>
</organism>
<reference evidence="2" key="1">
    <citation type="submission" date="2018-06" db="EMBL/GenBank/DDBJ databases">
        <title>Genome assembly of Danube salmon.</title>
        <authorList>
            <person name="Macqueen D.J."/>
            <person name="Gundappa M.K."/>
        </authorList>
    </citation>
    <scope>NUCLEOTIDE SEQUENCE [LARGE SCALE GENOMIC DNA]</scope>
</reference>
<dbReference type="AlphaFoldDB" id="A0A4W5KXF1"/>